<name>A0ABY0BM20_MORCA</name>
<evidence type="ECO:0000313" key="1">
    <source>
        <dbReference type="EMBL" id="RUO17444.1"/>
    </source>
</evidence>
<gene>
    <name evidence="1" type="ORF">EJK54_1940</name>
</gene>
<evidence type="ECO:0000313" key="2">
    <source>
        <dbReference type="Proteomes" id="UP000268436"/>
    </source>
</evidence>
<dbReference type="EMBL" id="RYER01000004">
    <property type="protein sequence ID" value="RUO17444.1"/>
    <property type="molecule type" value="Genomic_DNA"/>
</dbReference>
<protein>
    <submittedName>
        <fullName evidence="1">Uncharacterized protein</fullName>
    </submittedName>
</protein>
<keyword evidence="2" id="KW-1185">Reference proteome</keyword>
<comment type="caution">
    <text evidence="1">The sequence shown here is derived from an EMBL/GenBank/DDBJ whole genome shotgun (WGS) entry which is preliminary data.</text>
</comment>
<dbReference type="Proteomes" id="UP000268436">
    <property type="component" value="Unassembled WGS sequence"/>
</dbReference>
<proteinExistence type="predicted"/>
<reference evidence="1 2" key="1">
    <citation type="submission" date="2018-12" db="EMBL/GenBank/DDBJ databases">
        <title>Persistence of Moraxella catarrhalis in Chronic Obstructive Pulmonary Disease and Regulation of the Hag/MID Adhesin.</title>
        <authorList>
            <person name="Murphy T."/>
            <person name="Zhao X."/>
            <person name="Vyas G."/>
            <person name="Aluvathingal J."/>
            <person name="Nadendla S."/>
            <person name="Tallon L."/>
            <person name="Tettelin H."/>
        </authorList>
    </citation>
    <scope>NUCLEOTIDE SEQUENCE [LARGE SCALE GENOMIC DNA]</scope>
    <source>
        <strain evidence="1 2">173P27B1</strain>
    </source>
</reference>
<accession>A0ABY0BM20</accession>
<sequence>MIQIHSPSHLVAVIQGLAVGSFEKRYGAMKTADVVNIFAFVTQDLTPEQLVVGINTMANKGFCPDAALFRRWCLGLASFSHDDTISDSYRGKSGALGNILKWIAHPKNTVITVAEKQAYDATYHLWQDIKSEHDKWRAENAFKDEYELIVNRFVKDGITCQVYTPPPAIENKPNDEHWPVSKDRQDEIFATLGKITGRLV</sequence>
<organism evidence="1 2">
    <name type="scientific">Moraxella catarrhalis</name>
    <name type="common">Branhamella catarrhalis</name>
    <dbReference type="NCBI Taxonomy" id="480"/>
    <lineage>
        <taxon>Bacteria</taxon>
        <taxon>Pseudomonadati</taxon>
        <taxon>Pseudomonadota</taxon>
        <taxon>Gammaproteobacteria</taxon>
        <taxon>Moraxellales</taxon>
        <taxon>Moraxellaceae</taxon>
        <taxon>Moraxella</taxon>
    </lineage>
</organism>